<dbReference type="SMR" id="W9S659"/>
<evidence type="ECO:0000256" key="6">
    <source>
        <dbReference type="ARBA" id="ARBA00022840"/>
    </source>
</evidence>
<proteinExistence type="inferred from homology"/>
<evidence type="ECO:0000259" key="8">
    <source>
        <dbReference type="Pfam" id="PF00931"/>
    </source>
</evidence>
<dbReference type="GO" id="GO:0005524">
    <property type="term" value="F:ATP binding"/>
    <property type="evidence" value="ECO:0007669"/>
    <property type="project" value="UniProtKB-KW"/>
</dbReference>
<dbReference type="Pfam" id="PF00931">
    <property type="entry name" value="NB-ARC"/>
    <property type="match status" value="1"/>
</dbReference>
<feature type="domain" description="Disease resistance protein At4g27190-like leucine-rich repeats" evidence="9">
    <location>
        <begin position="828"/>
        <end position="973"/>
    </location>
</feature>
<evidence type="ECO:0000256" key="1">
    <source>
        <dbReference type="ARBA" id="ARBA00008894"/>
    </source>
</evidence>
<keyword evidence="11" id="KW-1185">Reference proteome</keyword>
<dbReference type="InterPro" id="IPR002182">
    <property type="entry name" value="NB-ARC"/>
</dbReference>
<dbReference type="Gene3D" id="1.10.8.430">
    <property type="entry name" value="Helical domain of apoptotic protease-activating factors"/>
    <property type="match status" value="1"/>
</dbReference>
<dbReference type="Pfam" id="PF23247">
    <property type="entry name" value="LRR_RPS2"/>
    <property type="match status" value="1"/>
</dbReference>
<keyword evidence="5" id="KW-0611">Plant defense</keyword>
<dbReference type="GO" id="GO:0043531">
    <property type="term" value="F:ADP binding"/>
    <property type="evidence" value="ECO:0007669"/>
    <property type="project" value="InterPro"/>
</dbReference>
<dbReference type="GO" id="GO:0006952">
    <property type="term" value="P:defense response"/>
    <property type="evidence" value="ECO:0007669"/>
    <property type="project" value="UniProtKB-KW"/>
</dbReference>
<dbReference type="InterPro" id="IPR027417">
    <property type="entry name" value="P-loop_NTPase"/>
</dbReference>
<keyword evidence="7" id="KW-0175">Coiled coil</keyword>
<dbReference type="InterPro" id="IPR042197">
    <property type="entry name" value="Apaf_helical"/>
</dbReference>
<dbReference type="EMBL" id="KE346160">
    <property type="protein sequence ID" value="EXC28026.1"/>
    <property type="molecule type" value="Genomic_DNA"/>
</dbReference>
<dbReference type="AlphaFoldDB" id="W9S659"/>
<feature type="domain" description="NB-ARC" evidence="8">
    <location>
        <begin position="160"/>
        <end position="325"/>
    </location>
</feature>
<evidence type="ECO:0000256" key="2">
    <source>
        <dbReference type="ARBA" id="ARBA00022614"/>
    </source>
</evidence>
<dbReference type="Proteomes" id="UP000030645">
    <property type="component" value="Unassembled WGS sequence"/>
</dbReference>
<keyword evidence="2" id="KW-0433">Leucine-rich repeat</keyword>
<dbReference type="SUPFAM" id="SSF52540">
    <property type="entry name" value="P-loop containing nucleoside triphosphate hydrolases"/>
    <property type="match status" value="1"/>
</dbReference>
<evidence type="ECO:0000313" key="10">
    <source>
        <dbReference type="EMBL" id="EXC28026.1"/>
    </source>
</evidence>
<evidence type="ECO:0000256" key="7">
    <source>
        <dbReference type="SAM" id="Coils"/>
    </source>
</evidence>
<evidence type="ECO:0000313" key="11">
    <source>
        <dbReference type="Proteomes" id="UP000030645"/>
    </source>
</evidence>
<dbReference type="PANTHER" id="PTHR33463:SF203">
    <property type="entry name" value="AAA+ ATPASE DOMAIN-CONTAINING PROTEIN"/>
    <property type="match status" value="1"/>
</dbReference>
<dbReference type="STRING" id="981085.W9S659"/>
<comment type="similarity">
    <text evidence="1">Belongs to the disease resistance NB-LRR family.</text>
</comment>
<dbReference type="SUPFAM" id="SSF52058">
    <property type="entry name" value="L domain-like"/>
    <property type="match status" value="2"/>
</dbReference>
<accession>W9S659</accession>
<reference evidence="11" key="1">
    <citation type="submission" date="2013-01" db="EMBL/GenBank/DDBJ databases">
        <title>Draft Genome Sequence of a Mulberry Tree, Morus notabilis C.K. Schneid.</title>
        <authorList>
            <person name="He N."/>
            <person name="Zhao S."/>
        </authorList>
    </citation>
    <scope>NUCLEOTIDE SEQUENCE</scope>
</reference>
<keyword evidence="6" id="KW-0067">ATP-binding</keyword>
<evidence type="ECO:0000256" key="3">
    <source>
        <dbReference type="ARBA" id="ARBA00022737"/>
    </source>
</evidence>
<keyword evidence="4" id="KW-0547">Nucleotide-binding</keyword>
<organism evidence="10 11">
    <name type="scientific">Morus notabilis</name>
    <dbReference type="NCBI Taxonomy" id="981085"/>
    <lineage>
        <taxon>Eukaryota</taxon>
        <taxon>Viridiplantae</taxon>
        <taxon>Streptophyta</taxon>
        <taxon>Embryophyta</taxon>
        <taxon>Tracheophyta</taxon>
        <taxon>Spermatophyta</taxon>
        <taxon>Magnoliopsida</taxon>
        <taxon>eudicotyledons</taxon>
        <taxon>Gunneridae</taxon>
        <taxon>Pentapetalae</taxon>
        <taxon>rosids</taxon>
        <taxon>fabids</taxon>
        <taxon>Rosales</taxon>
        <taxon>Moraceae</taxon>
        <taxon>Moreae</taxon>
        <taxon>Morus</taxon>
    </lineage>
</organism>
<sequence>MAEFASLAIDGAEKLWNPISSAYDYFKHYQKNVDALVEKAGRLKVRRDDVEAIVRAAESRDEEIRKEVREWQERADKLLKEHEALKDRSEKNKRCSGSGCLPDCRWRWRLSKEAVDMASVVDDILKEQRFDNVALPRAERPPEFRRTESMRKFMLFSSTEKAMDEVMEALRSGGTRVIGVHGMGGVGKTSMVKQVATKAISERLFSIVVMATVSQNPDRRTIRNKIADELGLESLGACSDEAASTKIRNRILREKKVLIILDDLWTKLDLDSVGIPYGSELEDCKSRIIITTRLQQVCTLMESIRIQLQHLSEPDSWEFFKRTAGTNFEARKFEEIGKLVAKECGGLPIALIAVAKALADKDIEEWKTAARLLQRSMPFNQDEDEATVKCIKLSYDFLKGKEKACFLICCLFPEDHNVGMEELARFGIGLDLFKEADTIEEARKEADLITKKLIGSGLLLDGDKKEQVKMHDVVRDVAIRIKSADRDGGEEPFFLVHTGRMQKEWPTRRTYKRYGAISLMCSEINRLPDVLDCTKLQTLMLQENSSLKEIPSTFFKWMNDLLILNLNGIQASSLPSSIESLKNLRTLHLDRCKFNDIAILGVLETLEILSLRESLIEALPEDMGKLRNLRLLDLTLCFNIQKIPSKLISSLYSLEELYLKGSFWRWEDAMQPGTATTHQGRNVFFDELVNLRRLRILKVDMENEKCLPRNIETVPNWEKFDICICREQFTRMMNVNLSKKASHVYSTNLLVDIQMKKLPNWFIEVVAKKAEKLIYSDCEDLNMLEEYKHGQFSGLESLVVEQCQEVCNLMCVTNNGSPGDSAPVFESLQELRIFHMDFLEKICVGELPTGSFERLKYLEVQQCNGLINSLLPPNLITRLGNLEKLILNVNSVEEVFGFEGLEQGQGYLGRLQEIRLENLYELANVYRGPERFADFRNLKFLMVIRCKKLRNLFSVSIPGSLVQLEDLWVEECDLMEEVIRSELEITLEVVIPRLKTLFLKNLPMLSSFYTGNASLKCPSLEHLCVQECQNFRTLASDFHSLNHVHENDEHHMKLLKKSSGTNHGRVDGD</sequence>
<dbReference type="Gene3D" id="3.80.10.10">
    <property type="entry name" value="Ribonuclease Inhibitor"/>
    <property type="match status" value="2"/>
</dbReference>
<dbReference type="FunFam" id="3.40.50.300:FF:001091">
    <property type="entry name" value="Probable disease resistance protein At1g61300"/>
    <property type="match status" value="1"/>
</dbReference>
<dbReference type="PRINTS" id="PR00364">
    <property type="entry name" value="DISEASERSIST"/>
</dbReference>
<evidence type="ECO:0000256" key="4">
    <source>
        <dbReference type="ARBA" id="ARBA00022741"/>
    </source>
</evidence>
<dbReference type="InterPro" id="IPR050905">
    <property type="entry name" value="Plant_NBS-LRR"/>
</dbReference>
<evidence type="ECO:0000259" key="9">
    <source>
        <dbReference type="Pfam" id="PF23247"/>
    </source>
</evidence>
<dbReference type="InterPro" id="IPR036388">
    <property type="entry name" value="WH-like_DNA-bd_sf"/>
</dbReference>
<evidence type="ECO:0000256" key="5">
    <source>
        <dbReference type="ARBA" id="ARBA00022821"/>
    </source>
</evidence>
<name>W9S659_9ROSA</name>
<dbReference type="InterPro" id="IPR032675">
    <property type="entry name" value="LRR_dom_sf"/>
</dbReference>
<keyword evidence="3" id="KW-0677">Repeat</keyword>
<feature type="coiled-coil region" evidence="7">
    <location>
        <begin position="54"/>
        <end position="92"/>
    </location>
</feature>
<gene>
    <name evidence="10" type="ORF">L484_022259</name>
</gene>
<dbReference type="PANTHER" id="PTHR33463">
    <property type="entry name" value="NB-ARC DOMAIN-CONTAINING PROTEIN-RELATED"/>
    <property type="match status" value="1"/>
</dbReference>
<dbReference type="eggNOG" id="KOG4658">
    <property type="taxonomic scope" value="Eukaryota"/>
</dbReference>
<dbReference type="Gene3D" id="3.40.50.300">
    <property type="entry name" value="P-loop containing nucleotide triphosphate hydrolases"/>
    <property type="match status" value="1"/>
</dbReference>
<dbReference type="Gene3D" id="1.10.10.10">
    <property type="entry name" value="Winged helix-like DNA-binding domain superfamily/Winged helix DNA-binding domain"/>
    <property type="match status" value="1"/>
</dbReference>
<protein>
    <submittedName>
        <fullName evidence="10">Disease resistance protein</fullName>
    </submittedName>
</protein>
<dbReference type="InterPro" id="IPR057135">
    <property type="entry name" value="At4g27190-like_LRR"/>
</dbReference>